<evidence type="ECO:0000259" key="1">
    <source>
        <dbReference type="PROSITE" id="PS51144"/>
    </source>
</evidence>
<comment type="caution">
    <text evidence="2">The sequence shown here is derived from an EMBL/GenBank/DDBJ whole genome shotgun (WGS) entry which is preliminary data.</text>
</comment>
<reference evidence="2 3" key="1">
    <citation type="submission" date="2016-06" db="EMBL/GenBank/DDBJ databases">
        <title>Respiratory ammonification of nitrate coupled to the oxidation of elemental sulfur in deep-sea autotrophic thermophilic bacteria.</title>
        <authorList>
            <person name="Slobodkina G.B."/>
            <person name="Mardanov A.V."/>
            <person name="Ravin N.V."/>
            <person name="Frolova A.A."/>
            <person name="Viryasiv M.B."/>
            <person name="Chernyh N.A."/>
            <person name="Bonch-Osmolovskaya E.A."/>
            <person name="Slobodkin A.I."/>
        </authorList>
    </citation>
    <scope>NUCLEOTIDE SEQUENCE [LARGE SCALE GENOMIC DNA]</scope>
    <source>
        <strain evidence="2 3">S69</strain>
    </source>
</reference>
<dbReference type="AlphaFoldDB" id="A0A1B9F3P8"/>
<evidence type="ECO:0000313" key="3">
    <source>
        <dbReference type="Proteomes" id="UP000093080"/>
    </source>
</evidence>
<dbReference type="PATRIC" id="fig|1156395.6.peg.2200"/>
<sequence length="50" mass="5520">MSMPAHAGEKEKLDGSKINPLFLLPASKDYYRFNGSLTTPHVVRVYGGLL</sequence>
<dbReference type="InterPro" id="IPR001148">
    <property type="entry name" value="CA_dom"/>
</dbReference>
<proteinExistence type="predicted"/>
<dbReference type="EMBL" id="MAGO01000012">
    <property type="protein sequence ID" value="OCC14445.1"/>
    <property type="molecule type" value="Genomic_DNA"/>
</dbReference>
<keyword evidence="3" id="KW-1185">Reference proteome</keyword>
<dbReference type="Gene3D" id="3.10.200.10">
    <property type="entry name" value="Alpha carbonic anhydrase"/>
    <property type="match status" value="1"/>
</dbReference>
<evidence type="ECO:0000313" key="2">
    <source>
        <dbReference type="EMBL" id="OCC14445.1"/>
    </source>
</evidence>
<dbReference type="InterPro" id="IPR036398">
    <property type="entry name" value="CA_dom_sf"/>
</dbReference>
<dbReference type="SUPFAM" id="SSF51069">
    <property type="entry name" value="Carbonic anhydrase"/>
    <property type="match status" value="1"/>
</dbReference>
<dbReference type="Proteomes" id="UP000093080">
    <property type="component" value="Unassembled WGS sequence"/>
</dbReference>
<accession>A0A1B9F3P8</accession>
<dbReference type="STRING" id="1156395.DBT_2174"/>
<protein>
    <recommendedName>
        <fullName evidence="1">Alpha-carbonic anhydrase domain-containing protein</fullName>
    </recommendedName>
</protein>
<dbReference type="PROSITE" id="PS51144">
    <property type="entry name" value="ALPHA_CA_2"/>
    <property type="match status" value="1"/>
</dbReference>
<gene>
    <name evidence="2" type="ORF">DBT_2174</name>
</gene>
<organism evidence="2 3">
    <name type="scientific">Dissulfuribacter thermophilus</name>
    <dbReference type="NCBI Taxonomy" id="1156395"/>
    <lineage>
        <taxon>Bacteria</taxon>
        <taxon>Pseudomonadati</taxon>
        <taxon>Thermodesulfobacteriota</taxon>
        <taxon>Dissulfuribacteria</taxon>
        <taxon>Dissulfuribacterales</taxon>
        <taxon>Dissulfuribacteraceae</taxon>
        <taxon>Dissulfuribacter</taxon>
    </lineage>
</organism>
<name>A0A1B9F3P8_9BACT</name>
<feature type="domain" description="Alpha-carbonic anhydrase" evidence="1">
    <location>
        <begin position="1"/>
        <end position="50"/>
    </location>
</feature>